<dbReference type="Gene3D" id="3.20.20.370">
    <property type="entry name" value="Glycoside hydrolase/deacetylase"/>
    <property type="match status" value="1"/>
</dbReference>
<evidence type="ECO:0000256" key="1">
    <source>
        <dbReference type="ARBA" id="ARBA00004613"/>
    </source>
</evidence>
<dbReference type="AlphaFoldDB" id="A0A1H8F3D8"/>
<dbReference type="InterPro" id="IPR002509">
    <property type="entry name" value="NODB_dom"/>
</dbReference>
<protein>
    <submittedName>
        <fullName evidence="5">Polysaccharide deacetylase</fullName>
    </submittedName>
</protein>
<dbReference type="Proteomes" id="UP000198553">
    <property type="component" value="Unassembled WGS sequence"/>
</dbReference>
<feature type="signal peptide" evidence="3">
    <location>
        <begin position="1"/>
        <end position="22"/>
    </location>
</feature>
<name>A0A1H8F3D8_9BACI</name>
<evidence type="ECO:0000313" key="5">
    <source>
        <dbReference type="EMBL" id="SEN26130.1"/>
    </source>
</evidence>
<feature type="chain" id="PRO_5011571059" evidence="3">
    <location>
        <begin position="23"/>
        <end position="244"/>
    </location>
</feature>
<dbReference type="CDD" id="cd10918">
    <property type="entry name" value="CE4_NodB_like_5s_6s"/>
    <property type="match status" value="1"/>
</dbReference>
<sequence>MRTFLLVIACSLFFFSPTSTQAQQSIPILIYHSIDEYTGQGSKELFVTPKNFEQQMTYLKDHGYTLLTFERWNEIENVDKPILITFDDGYKNNLNAYSTFQKLENSQFKPTGTIFVISDFVGRSNRLSPEDLRELANSGYFSIQSHTATHPDLTKITNYDYELKKSKEKIEQITSRPVIALSYPYGNFSNQVIEETKKYYEFGLTTTPGQFIKKGLKDELYLLPRIYIKYSTSLDEFASLVEGE</sequence>
<dbReference type="SUPFAM" id="SSF88713">
    <property type="entry name" value="Glycoside hydrolase/deacetylase"/>
    <property type="match status" value="1"/>
</dbReference>
<dbReference type="InterPro" id="IPR051398">
    <property type="entry name" value="Polysacch_Deacetylase"/>
</dbReference>
<dbReference type="PANTHER" id="PTHR34216">
    <property type="match status" value="1"/>
</dbReference>
<evidence type="ECO:0000259" key="4">
    <source>
        <dbReference type="PROSITE" id="PS51677"/>
    </source>
</evidence>
<keyword evidence="6" id="KW-1185">Reference proteome</keyword>
<dbReference type="GO" id="GO:0005975">
    <property type="term" value="P:carbohydrate metabolic process"/>
    <property type="evidence" value="ECO:0007669"/>
    <property type="project" value="InterPro"/>
</dbReference>
<keyword evidence="2 3" id="KW-0732">Signal</keyword>
<evidence type="ECO:0000256" key="3">
    <source>
        <dbReference type="SAM" id="SignalP"/>
    </source>
</evidence>
<reference evidence="6" key="1">
    <citation type="submission" date="2016-10" db="EMBL/GenBank/DDBJ databases">
        <authorList>
            <person name="Varghese N."/>
            <person name="Submissions S."/>
        </authorList>
    </citation>
    <scope>NUCLEOTIDE SEQUENCE [LARGE SCALE GENOMIC DNA]</scope>
    <source>
        <strain evidence="6">B48,IBRC-M 10115,DSM 25386,CECT 8001</strain>
    </source>
</reference>
<dbReference type="EMBL" id="FOBW01000010">
    <property type="protein sequence ID" value="SEN26130.1"/>
    <property type="molecule type" value="Genomic_DNA"/>
</dbReference>
<proteinExistence type="predicted"/>
<comment type="subcellular location">
    <subcellularLocation>
        <location evidence="1">Secreted</location>
    </subcellularLocation>
</comment>
<accession>A0A1H8F3D8</accession>
<dbReference type="RefSeq" id="WP_090747408.1">
    <property type="nucleotide sequence ID" value="NZ_FOBW01000010.1"/>
</dbReference>
<dbReference type="PANTHER" id="PTHR34216:SF3">
    <property type="entry name" value="POLY-BETA-1,6-N-ACETYL-D-GLUCOSAMINE N-DEACETYLASE"/>
    <property type="match status" value="1"/>
</dbReference>
<dbReference type="PROSITE" id="PS51677">
    <property type="entry name" value="NODB"/>
    <property type="match status" value="1"/>
</dbReference>
<gene>
    <name evidence="5" type="ORF">SAMN05192533_110204</name>
</gene>
<evidence type="ECO:0000313" key="6">
    <source>
        <dbReference type="Proteomes" id="UP000198553"/>
    </source>
</evidence>
<dbReference type="GO" id="GO:0016810">
    <property type="term" value="F:hydrolase activity, acting on carbon-nitrogen (but not peptide) bonds"/>
    <property type="evidence" value="ECO:0007669"/>
    <property type="project" value="InterPro"/>
</dbReference>
<feature type="domain" description="NodB homology" evidence="4">
    <location>
        <begin position="80"/>
        <end position="244"/>
    </location>
</feature>
<dbReference type="GO" id="GO:0005576">
    <property type="term" value="C:extracellular region"/>
    <property type="evidence" value="ECO:0007669"/>
    <property type="project" value="UniProtKB-SubCell"/>
</dbReference>
<organism evidence="5 6">
    <name type="scientific">Mesobacillus persicus</name>
    <dbReference type="NCBI Taxonomy" id="930146"/>
    <lineage>
        <taxon>Bacteria</taxon>
        <taxon>Bacillati</taxon>
        <taxon>Bacillota</taxon>
        <taxon>Bacilli</taxon>
        <taxon>Bacillales</taxon>
        <taxon>Bacillaceae</taxon>
        <taxon>Mesobacillus</taxon>
    </lineage>
</organism>
<dbReference type="Pfam" id="PF01522">
    <property type="entry name" value="Polysacc_deac_1"/>
    <property type="match status" value="1"/>
</dbReference>
<dbReference type="InterPro" id="IPR011330">
    <property type="entry name" value="Glyco_hydro/deAcase_b/a-brl"/>
</dbReference>
<dbReference type="OrthoDB" id="9778320at2"/>
<evidence type="ECO:0000256" key="2">
    <source>
        <dbReference type="ARBA" id="ARBA00022729"/>
    </source>
</evidence>